<keyword evidence="6" id="KW-1133">Transmembrane helix</keyword>
<gene>
    <name evidence="8" type="ORF">URODEC1_LOCUS56637</name>
</gene>
<dbReference type="GO" id="GO:0008270">
    <property type="term" value="F:zinc ion binding"/>
    <property type="evidence" value="ECO:0007669"/>
    <property type="project" value="UniProtKB-KW"/>
</dbReference>
<dbReference type="InterPro" id="IPR013083">
    <property type="entry name" value="Znf_RING/FYVE/PHD"/>
</dbReference>
<evidence type="ECO:0000313" key="8">
    <source>
        <dbReference type="EMBL" id="CAL4982462.1"/>
    </source>
</evidence>
<feature type="region of interest" description="Disordered" evidence="5">
    <location>
        <begin position="26"/>
        <end position="45"/>
    </location>
</feature>
<dbReference type="PANTHER" id="PTHR45676">
    <property type="entry name" value="RING-H2 FINGER PROTEIN ATL51-RELATED"/>
    <property type="match status" value="1"/>
</dbReference>
<evidence type="ECO:0000313" key="9">
    <source>
        <dbReference type="Proteomes" id="UP001497457"/>
    </source>
</evidence>
<evidence type="ECO:0000256" key="6">
    <source>
        <dbReference type="SAM" id="Phobius"/>
    </source>
</evidence>
<name>A0ABC9ANS0_9POAL</name>
<feature type="domain" description="RING-type" evidence="7">
    <location>
        <begin position="128"/>
        <end position="170"/>
    </location>
</feature>
<evidence type="ECO:0000259" key="7">
    <source>
        <dbReference type="PROSITE" id="PS50089"/>
    </source>
</evidence>
<dbReference type="PANTHER" id="PTHR45676:SF178">
    <property type="entry name" value="RING-TYPE E3 UBIQUITIN TRANSFERASE"/>
    <property type="match status" value="1"/>
</dbReference>
<dbReference type="SUPFAM" id="SSF57850">
    <property type="entry name" value="RING/U-box"/>
    <property type="match status" value="1"/>
</dbReference>
<keyword evidence="3" id="KW-0862">Zinc</keyword>
<keyword evidence="2 4" id="KW-0863">Zinc-finger</keyword>
<evidence type="ECO:0000256" key="4">
    <source>
        <dbReference type="PROSITE-ProRule" id="PRU00175"/>
    </source>
</evidence>
<dbReference type="InterPro" id="IPR011016">
    <property type="entry name" value="Znf_RING-CH"/>
</dbReference>
<evidence type="ECO:0000256" key="2">
    <source>
        <dbReference type="ARBA" id="ARBA00022771"/>
    </source>
</evidence>
<dbReference type="Gene3D" id="3.30.40.10">
    <property type="entry name" value="Zinc/RING finger domain, C3HC4 (zinc finger)"/>
    <property type="match status" value="1"/>
</dbReference>
<dbReference type="PROSITE" id="PS50089">
    <property type="entry name" value="ZF_RING_2"/>
    <property type="match status" value="1"/>
</dbReference>
<evidence type="ECO:0000256" key="5">
    <source>
        <dbReference type="SAM" id="MobiDB-lite"/>
    </source>
</evidence>
<feature type="transmembrane region" description="Helical" evidence="6">
    <location>
        <begin position="56"/>
        <end position="76"/>
    </location>
</feature>
<keyword evidence="6" id="KW-0472">Membrane</keyword>
<dbReference type="EMBL" id="OZ075132">
    <property type="protein sequence ID" value="CAL4982462.1"/>
    <property type="molecule type" value="Genomic_DNA"/>
</dbReference>
<feature type="compositionally biased region" description="Low complexity" evidence="5">
    <location>
        <begin position="36"/>
        <end position="45"/>
    </location>
</feature>
<keyword evidence="1" id="KW-0479">Metal-binding</keyword>
<dbReference type="SMART" id="SM00744">
    <property type="entry name" value="RINGv"/>
    <property type="match status" value="1"/>
</dbReference>
<keyword evidence="6" id="KW-0812">Transmembrane</keyword>
<dbReference type="Pfam" id="PF13639">
    <property type="entry name" value="zf-RING_2"/>
    <property type="match status" value="1"/>
</dbReference>
<keyword evidence="9" id="KW-1185">Reference proteome</keyword>
<dbReference type="AlphaFoldDB" id="A0ABC9ANS0"/>
<proteinExistence type="predicted"/>
<evidence type="ECO:0000256" key="1">
    <source>
        <dbReference type="ARBA" id="ARBA00022723"/>
    </source>
</evidence>
<dbReference type="InterPro" id="IPR001841">
    <property type="entry name" value="Znf_RING"/>
</dbReference>
<evidence type="ECO:0000256" key="3">
    <source>
        <dbReference type="ARBA" id="ARBA00022833"/>
    </source>
</evidence>
<accession>A0ABC9ANS0</accession>
<dbReference type="SMART" id="SM00184">
    <property type="entry name" value="RING"/>
    <property type="match status" value="1"/>
</dbReference>
<organism evidence="8 9">
    <name type="scientific">Urochloa decumbens</name>
    <dbReference type="NCBI Taxonomy" id="240449"/>
    <lineage>
        <taxon>Eukaryota</taxon>
        <taxon>Viridiplantae</taxon>
        <taxon>Streptophyta</taxon>
        <taxon>Embryophyta</taxon>
        <taxon>Tracheophyta</taxon>
        <taxon>Spermatophyta</taxon>
        <taxon>Magnoliopsida</taxon>
        <taxon>Liliopsida</taxon>
        <taxon>Poales</taxon>
        <taxon>Poaceae</taxon>
        <taxon>PACMAD clade</taxon>
        <taxon>Panicoideae</taxon>
        <taxon>Panicodae</taxon>
        <taxon>Paniceae</taxon>
        <taxon>Melinidinae</taxon>
        <taxon>Urochloa</taxon>
    </lineage>
</organism>
<protein>
    <recommendedName>
        <fullName evidence="7">RING-type domain-containing protein</fullName>
    </recommendedName>
</protein>
<dbReference type="Proteomes" id="UP001497457">
    <property type="component" value="Chromosome 22rd"/>
</dbReference>
<reference evidence="8" key="1">
    <citation type="submission" date="2024-10" db="EMBL/GenBank/DDBJ databases">
        <authorList>
            <person name="Ryan C."/>
        </authorList>
    </citation>
    <scope>NUCLEOTIDE SEQUENCE [LARGE SCALE GENOMIC DNA]</scope>
</reference>
<sequence>MMIATKPILILAAAAGGRRRLIVDLPDPPLAPNGEPQGLPAAAGSSGLSPAQSSGILLLFLLVVALVVAFLFHSICKKAEEEHRQQATRRQAAAVPEVVVAVDMQQAEAELPLDCKYKASEPWEEGTCSVCLAELQDGEALKMLMPCMHYFHTACLDEWLRKSATCPICRAPCTAAAATAAPKAAGRRRRT</sequence>